<comment type="caution">
    <text evidence="1">The sequence shown here is derived from an EMBL/GenBank/DDBJ whole genome shotgun (WGS) entry which is preliminary data.</text>
</comment>
<evidence type="ECO:0000313" key="2">
    <source>
        <dbReference type="Proteomes" id="UP000789759"/>
    </source>
</evidence>
<name>A0A9N9NBD8_9GLOM</name>
<dbReference type="GO" id="GO:0005085">
    <property type="term" value="F:guanyl-nucleotide exchange factor activity"/>
    <property type="evidence" value="ECO:0007669"/>
    <property type="project" value="TreeGrafter"/>
</dbReference>
<reference evidence="1" key="1">
    <citation type="submission" date="2021-06" db="EMBL/GenBank/DDBJ databases">
        <authorList>
            <person name="Kallberg Y."/>
            <person name="Tangrot J."/>
            <person name="Rosling A."/>
        </authorList>
    </citation>
    <scope>NUCLEOTIDE SEQUENCE</scope>
    <source>
        <strain evidence="1">FL966</strain>
    </source>
</reference>
<dbReference type="SUPFAM" id="SSF51161">
    <property type="entry name" value="Trimeric LpxA-like enzymes"/>
    <property type="match status" value="1"/>
</dbReference>
<sequence>LTQDDFSYDKAEEYRLYKISLEKLSGDEAHRCLVNFEVKYYPRFELGNFMCSKTRIRSGHRDKQRDWTSSSLGVFGLRARIRSGHRDKQRDDDFWIMVNKKQREREIELEKVSELASIMVLIAPGLYIMIDTGQIELPKSFQTCDQFVDNIDKLFTFAVVKKASPFHKTRSLGESPIFVLDGKTNECVHCETMEFYPRKRRMVMDMEVFKKHDVQICNDLIDCQIDICSVEVPALFTEDFECQDIRKILFMIAENVKITNSVISRRVTIEPNVEIDGAYIWNDLKSHSISEQLLPKHNAIAITDKIKRINSPLQIISGLKKYSIILVTCFYLLFGNYFYTRPNFVGETTLNKIFPDDRFLLTFLLMTAPRRGDPDFLLRTIDSYLNNFPDKPDVSSLYRRTQVIIFTHFSNHPMFDKARSVYANNLKAQNYLRFHQEKGSEINQRLHVSKAIKLVAENFKSSYIALVEDDFPLCDGKWKEMLTVIYNANLQVPKHCGIFVGTGGSGLLIKKNKALIASDLLLKEESLEIPPDIILQNCLMGKAKGCEDCTQTLVTSKVLLMYHIGYNTSTSPDRVYKKQEFQCGWRHPFNGDPSVVTL</sequence>
<dbReference type="EMBL" id="CAJVQA010012788">
    <property type="protein sequence ID" value="CAG8719496.1"/>
    <property type="molecule type" value="Genomic_DNA"/>
</dbReference>
<dbReference type="InterPro" id="IPR011004">
    <property type="entry name" value="Trimer_LpxA-like_sf"/>
</dbReference>
<dbReference type="GO" id="GO:0031369">
    <property type="term" value="F:translation initiation factor binding"/>
    <property type="evidence" value="ECO:0007669"/>
    <property type="project" value="TreeGrafter"/>
</dbReference>
<dbReference type="PANTHER" id="PTHR45887:SF1">
    <property type="entry name" value="TRANSLATION INITIATION FACTOR EIF-2B SUBUNIT EPSILON"/>
    <property type="match status" value="1"/>
</dbReference>
<gene>
    <name evidence="1" type="ORF">CPELLU_LOCUS12808</name>
</gene>
<protein>
    <submittedName>
        <fullName evidence="1">7514_t:CDS:1</fullName>
    </submittedName>
</protein>
<dbReference type="GO" id="GO:0003743">
    <property type="term" value="F:translation initiation factor activity"/>
    <property type="evidence" value="ECO:0007669"/>
    <property type="project" value="TreeGrafter"/>
</dbReference>
<dbReference type="PANTHER" id="PTHR45887">
    <property type="entry name" value="TRANSLATION INITIATION FACTOR EIF-2B SUBUNIT EPSILON"/>
    <property type="match status" value="1"/>
</dbReference>
<dbReference type="AlphaFoldDB" id="A0A9N9NBD8"/>
<evidence type="ECO:0000313" key="1">
    <source>
        <dbReference type="EMBL" id="CAG8719496.1"/>
    </source>
</evidence>
<organism evidence="1 2">
    <name type="scientific">Cetraspora pellucida</name>
    <dbReference type="NCBI Taxonomy" id="1433469"/>
    <lineage>
        <taxon>Eukaryota</taxon>
        <taxon>Fungi</taxon>
        <taxon>Fungi incertae sedis</taxon>
        <taxon>Mucoromycota</taxon>
        <taxon>Glomeromycotina</taxon>
        <taxon>Glomeromycetes</taxon>
        <taxon>Diversisporales</taxon>
        <taxon>Gigasporaceae</taxon>
        <taxon>Cetraspora</taxon>
    </lineage>
</organism>
<dbReference type="GO" id="GO:0005851">
    <property type="term" value="C:eukaryotic translation initiation factor 2B complex"/>
    <property type="evidence" value="ECO:0007669"/>
    <property type="project" value="TreeGrafter"/>
</dbReference>
<proteinExistence type="predicted"/>
<accession>A0A9N9NBD8</accession>
<dbReference type="Proteomes" id="UP000789759">
    <property type="component" value="Unassembled WGS sequence"/>
</dbReference>
<dbReference type="InterPro" id="IPR051956">
    <property type="entry name" value="eIF2B_epsilon"/>
</dbReference>
<feature type="non-terminal residue" evidence="1">
    <location>
        <position position="598"/>
    </location>
</feature>
<dbReference type="OrthoDB" id="3339358at2759"/>
<keyword evidence="2" id="KW-1185">Reference proteome</keyword>